<keyword evidence="8" id="KW-1185">Reference proteome</keyword>
<dbReference type="InterPro" id="IPR036942">
    <property type="entry name" value="Beta-barrel_TonB_sf"/>
</dbReference>
<dbReference type="Pfam" id="PF14905">
    <property type="entry name" value="OMP_b-brl_3"/>
    <property type="match status" value="1"/>
</dbReference>
<proteinExistence type="predicted"/>
<reference evidence="7 8" key="1">
    <citation type="submission" date="2023-09" db="EMBL/GenBank/DDBJ databases">
        <authorList>
            <person name="Rey-Velasco X."/>
        </authorList>
    </citation>
    <scope>NUCLEOTIDE SEQUENCE [LARGE SCALE GENOMIC DNA]</scope>
    <source>
        <strain evidence="7 8">W242</strain>
    </source>
</reference>
<dbReference type="PANTHER" id="PTHR40980:SF4">
    <property type="entry name" value="TONB-DEPENDENT RECEPTOR-LIKE BETA-BARREL DOMAIN-CONTAINING PROTEIN"/>
    <property type="match status" value="1"/>
</dbReference>
<dbReference type="PANTHER" id="PTHR40980">
    <property type="entry name" value="PLUG DOMAIN-CONTAINING PROTEIN"/>
    <property type="match status" value="1"/>
</dbReference>
<feature type="chain" id="PRO_5046943851" evidence="5">
    <location>
        <begin position="19"/>
        <end position="846"/>
    </location>
</feature>
<name>A0ABU2Y871_9FLAO</name>
<dbReference type="Gene3D" id="2.170.130.10">
    <property type="entry name" value="TonB-dependent receptor, plug domain"/>
    <property type="match status" value="1"/>
</dbReference>
<evidence type="ECO:0000313" key="8">
    <source>
        <dbReference type="Proteomes" id="UP001254488"/>
    </source>
</evidence>
<dbReference type="Proteomes" id="UP001254488">
    <property type="component" value="Unassembled WGS sequence"/>
</dbReference>
<keyword evidence="3" id="KW-0998">Cell outer membrane</keyword>
<accession>A0ABU2Y871</accession>
<dbReference type="InterPro" id="IPR008969">
    <property type="entry name" value="CarboxyPept-like_regulatory"/>
</dbReference>
<dbReference type="EMBL" id="JAVRHZ010000001">
    <property type="protein sequence ID" value="MDT0554394.1"/>
    <property type="molecule type" value="Genomic_DNA"/>
</dbReference>
<feature type="signal peptide" evidence="5">
    <location>
        <begin position="1"/>
        <end position="18"/>
    </location>
</feature>
<sequence length="846" mass="95511">MKQFILFVALLFSTTLFANPENTENIGKITGTVIDKNLNEPIPYVTVAVKTLSGEIITGGVTDDNGKFEIKDIPEGKSQVSIQFIGYVTYNTQIEISRGARNVDLGNVFLEENIAALDEVTVIAETTTIQQKVDRKVITIGKDLTTAGPTASDIMINLPSVSVDQQTGAIALRGNQNVRVMVDGKLTNVPVAQLLRQIPSNSIKQIELITNPSAKYNPEGMSGIINIILHKNVTIGFNGDVSTGITYEEQPKFNASVNTNYRNGKFNFYGNWGHNTSKNENLGNIFRPDENSEQAFNFLDKNQSNLFKVGVDFYLNEKNTISFFTNQNIYEGGSSGSTDITYNEDETLNQFQDFFNTRENNSSQYNFDYKLDFAKEGHNIELEVDYNIFENDEDAKFMFMGAAFSDDYRDIINTERDRITANLDYVNPLSETVKLEFGLEARLFNSDINRETSQQLVNPFDLMGPPITGPETLFNYERDIYSVYGTISKSWEKMSLQVGLRAETVDVIANTEETYGDGIVTNDTSNINNDPAVQVSIINNTVFKSFSNDYIQVYPSAFYTYTPNEKDQYQVSYSRRVDRPGLGQVNPIREWATPLITSFGSTSLTPQFTNSFEANYTRNLEKGSITGGVFYRIIEDEINRAVFVDRTDLNRIILTYDNFDNTFAYGVELSTNYRPFKFWSINGSFDLFSQTQTGITERLADGVTGQDATTADIITEEVEVDNVAWNLRMFNNFKVNKTLSLSAFGFYRGKNQGIQFLMKPMYFVNVGARVNLWEGRGTFSVNYNDIFDTMEFAFDGQRPFPQVGAFNWESNTWNVSLSYRFGGGKYRAKSRKNRDDREKDGSGGIF</sequence>
<keyword evidence="2" id="KW-0472">Membrane</keyword>
<dbReference type="Gene3D" id="2.40.170.20">
    <property type="entry name" value="TonB-dependent receptor, beta-barrel domain"/>
    <property type="match status" value="1"/>
</dbReference>
<organism evidence="7 8">
    <name type="scientific">Patiriisocius hiemis</name>
    <dbReference type="NCBI Taxonomy" id="3075604"/>
    <lineage>
        <taxon>Bacteria</taxon>
        <taxon>Pseudomonadati</taxon>
        <taxon>Bacteroidota</taxon>
        <taxon>Flavobacteriia</taxon>
        <taxon>Flavobacteriales</taxon>
        <taxon>Flavobacteriaceae</taxon>
        <taxon>Patiriisocius</taxon>
    </lineage>
</organism>
<evidence type="ECO:0000313" key="7">
    <source>
        <dbReference type="EMBL" id="MDT0554394.1"/>
    </source>
</evidence>
<feature type="domain" description="Outer membrane protein beta-barrel" evidence="6">
    <location>
        <begin position="372"/>
        <end position="819"/>
    </location>
</feature>
<dbReference type="Pfam" id="PF13715">
    <property type="entry name" value="CarbopepD_reg_2"/>
    <property type="match status" value="1"/>
</dbReference>
<keyword evidence="5" id="KW-0732">Signal</keyword>
<feature type="compositionally biased region" description="Basic and acidic residues" evidence="4">
    <location>
        <begin position="833"/>
        <end position="846"/>
    </location>
</feature>
<keyword evidence="7" id="KW-0675">Receptor</keyword>
<evidence type="ECO:0000259" key="6">
    <source>
        <dbReference type="Pfam" id="PF14905"/>
    </source>
</evidence>
<protein>
    <submittedName>
        <fullName evidence="7">TonB-dependent receptor</fullName>
    </submittedName>
</protein>
<dbReference type="RefSeq" id="WP_311331360.1">
    <property type="nucleotide sequence ID" value="NZ_JAVRHZ010000001.1"/>
</dbReference>
<feature type="region of interest" description="Disordered" evidence="4">
    <location>
        <begin position="826"/>
        <end position="846"/>
    </location>
</feature>
<gene>
    <name evidence="7" type="ORF">RM538_00140</name>
</gene>
<evidence type="ECO:0000256" key="4">
    <source>
        <dbReference type="SAM" id="MobiDB-lite"/>
    </source>
</evidence>
<dbReference type="SUPFAM" id="SSF49464">
    <property type="entry name" value="Carboxypeptidase regulatory domain-like"/>
    <property type="match status" value="1"/>
</dbReference>
<dbReference type="SUPFAM" id="SSF56935">
    <property type="entry name" value="Porins"/>
    <property type="match status" value="1"/>
</dbReference>
<comment type="caution">
    <text evidence="7">The sequence shown here is derived from an EMBL/GenBank/DDBJ whole genome shotgun (WGS) entry which is preliminary data.</text>
</comment>
<evidence type="ECO:0000256" key="5">
    <source>
        <dbReference type="SAM" id="SignalP"/>
    </source>
</evidence>
<evidence type="ECO:0000256" key="3">
    <source>
        <dbReference type="ARBA" id="ARBA00023237"/>
    </source>
</evidence>
<evidence type="ECO:0000256" key="2">
    <source>
        <dbReference type="ARBA" id="ARBA00023136"/>
    </source>
</evidence>
<dbReference type="InterPro" id="IPR037066">
    <property type="entry name" value="Plug_dom_sf"/>
</dbReference>
<comment type="subcellular location">
    <subcellularLocation>
        <location evidence="1">Cell outer membrane</location>
    </subcellularLocation>
</comment>
<dbReference type="Gene3D" id="2.60.40.1120">
    <property type="entry name" value="Carboxypeptidase-like, regulatory domain"/>
    <property type="match status" value="1"/>
</dbReference>
<dbReference type="InterPro" id="IPR041700">
    <property type="entry name" value="OMP_b-brl_3"/>
</dbReference>
<evidence type="ECO:0000256" key="1">
    <source>
        <dbReference type="ARBA" id="ARBA00004442"/>
    </source>
</evidence>